<keyword evidence="2 3" id="KW-0175">Coiled coil</keyword>
<dbReference type="HOGENOM" id="CLU_016588_0_0_1"/>
<dbReference type="OMA" id="YERQEAP"/>
<evidence type="ECO:0000313" key="6">
    <source>
        <dbReference type="EMBL" id="ABP00536.1"/>
    </source>
</evidence>
<dbReference type="STRING" id="436017.A4S9R6"/>
<dbReference type="Pfam" id="PF21673">
    <property type="entry name" value="CCDC93_N"/>
    <property type="match status" value="1"/>
</dbReference>
<dbReference type="Pfam" id="PF09762">
    <property type="entry name" value="CCDC93_CC"/>
    <property type="match status" value="1"/>
</dbReference>
<feature type="coiled-coil region" evidence="3">
    <location>
        <begin position="337"/>
        <end position="382"/>
    </location>
</feature>
<dbReference type="KEGG" id="olu:OSTLU_28290"/>
<accession>A4S9R6</accession>
<evidence type="ECO:0000256" key="1">
    <source>
        <dbReference type="ARBA" id="ARBA00007219"/>
    </source>
</evidence>
<feature type="domain" description="CCDC93 coiled-coil" evidence="4">
    <location>
        <begin position="165"/>
        <end position="634"/>
    </location>
</feature>
<evidence type="ECO:0000256" key="2">
    <source>
        <dbReference type="ARBA" id="ARBA00023054"/>
    </source>
</evidence>
<dbReference type="EMBL" id="CP000597">
    <property type="protein sequence ID" value="ABP00536.1"/>
    <property type="molecule type" value="Genomic_DNA"/>
</dbReference>
<comment type="similarity">
    <text evidence="1">Belongs to the CCDC93 family.</text>
</comment>
<keyword evidence="7" id="KW-1185">Reference proteome</keyword>
<dbReference type="eggNOG" id="KOG2701">
    <property type="taxonomic scope" value="Eukaryota"/>
</dbReference>
<evidence type="ECO:0000313" key="7">
    <source>
        <dbReference type="Proteomes" id="UP000001568"/>
    </source>
</evidence>
<reference evidence="6 7" key="1">
    <citation type="journal article" date="2007" name="Proc. Natl. Acad. Sci. U.S.A.">
        <title>The tiny eukaryote Ostreococcus provides genomic insights into the paradox of plankton speciation.</title>
        <authorList>
            <person name="Palenik B."/>
            <person name="Grimwood J."/>
            <person name="Aerts A."/>
            <person name="Rouze P."/>
            <person name="Salamov A."/>
            <person name="Putnam N."/>
            <person name="Dupont C."/>
            <person name="Jorgensen R."/>
            <person name="Derelle E."/>
            <person name="Rombauts S."/>
            <person name="Zhou K."/>
            <person name="Otillar R."/>
            <person name="Merchant S.S."/>
            <person name="Podell S."/>
            <person name="Gaasterland T."/>
            <person name="Napoli C."/>
            <person name="Gendler K."/>
            <person name="Manuell A."/>
            <person name="Tai V."/>
            <person name="Vallon O."/>
            <person name="Piganeau G."/>
            <person name="Jancek S."/>
            <person name="Heijde M."/>
            <person name="Jabbari K."/>
            <person name="Bowler C."/>
            <person name="Lohr M."/>
            <person name="Robbens S."/>
            <person name="Werner G."/>
            <person name="Dubchak I."/>
            <person name="Pazour G.J."/>
            <person name="Ren Q."/>
            <person name="Paulsen I."/>
            <person name="Delwiche C."/>
            <person name="Schmutz J."/>
            <person name="Rokhsar D."/>
            <person name="Van de Peer Y."/>
            <person name="Moreau H."/>
            <person name="Grigoriev I.V."/>
        </authorList>
    </citation>
    <scope>NUCLEOTIDE SEQUENCE [LARGE SCALE GENOMIC DNA]</scope>
    <source>
        <strain evidence="6 7">CCE9901</strain>
    </source>
</reference>
<name>A4S9R6_OSTLU</name>
<proteinExistence type="inferred from homology"/>
<sequence length="640" mass="69878">MTVDDAIAASRATDASRVDEITDLFVAAGCHRARFASLAPFDRVLGALAWAVRAADGALDDVDADALYATMGERLRACEAIERALRDMGAPGALRAHQIGGLDADALLPTARWLITRVLETRERRKRDARARAMYAYKRTCGREALGTARTRERAARARRALREEYGARRRYKRAAGKEPPRENASRWAKSVMMEYGHKLAGLEAFASAATAVLAATRWRRRTRAGKAAGATRASEAGEGGREGAASLVSKVSALVVAPGAGGAGGDEDDEEEDEAAVSELNALRDLESELAVADGEDTLSSAVARAILGARGGEEILAAAEKFGGEIAIGGTVGKMLAVERKIAAMERKLAAETAAASEARQRAEAAQAEVVAALEELEKVTAYNDKCETETKSLMESVADPGQRASVERVMALIKRASSTKADEKEFKAECKKRMLELKDEIERGGEHTLTEEERAQIEEVDATHRREREKFEGERAMLNKRSRAVALLRRKLEDIPTRPELIQYERRFEELYDTVQAKLKETRKYFAAYNVLADTKKYLRKEISLLNSVQQQVAPALETLSGKSSLVTALAAIQDGVTANIKLVDAKLKSERDAEAECRARHDDAVRLQRQYVALVKELRDAVARERELSAALAPSS</sequence>
<dbReference type="InterPro" id="IPR019159">
    <property type="entry name" value="CCDC93_CC"/>
</dbReference>
<dbReference type="GO" id="GO:0006893">
    <property type="term" value="P:Golgi to plasma membrane transport"/>
    <property type="evidence" value="ECO:0007669"/>
    <property type="project" value="TreeGrafter"/>
</dbReference>
<dbReference type="Gramene" id="ABP00536">
    <property type="protein sequence ID" value="ABP00536"/>
    <property type="gene ID" value="OSTLU_28290"/>
</dbReference>
<dbReference type="InterPro" id="IPR048747">
    <property type="entry name" value="CCDC93_N"/>
</dbReference>
<dbReference type="OrthoDB" id="16092at2759"/>
<dbReference type="Proteomes" id="UP000001568">
    <property type="component" value="Chromosome 17"/>
</dbReference>
<dbReference type="AlphaFoldDB" id="A4S9R6"/>
<dbReference type="RefSeq" id="XP_001422219.1">
    <property type="nucleotide sequence ID" value="XM_001422182.1"/>
</dbReference>
<organism evidence="6 7">
    <name type="scientific">Ostreococcus lucimarinus (strain CCE9901)</name>
    <dbReference type="NCBI Taxonomy" id="436017"/>
    <lineage>
        <taxon>Eukaryota</taxon>
        <taxon>Viridiplantae</taxon>
        <taxon>Chlorophyta</taxon>
        <taxon>Mamiellophyceae</taxon>
        <taxon>Mamiellales</taxon>
        <taxon>Bathycoccaceae</taxon>
        <taxon>Ostreococcus</taxon>
    </lineage>
</organism>
<dbReference type="GeneID" id="5006276"/>
<evidence type="ECO:0000259" key="5">
    <source>
        <dbReference type="Pfam" id="PF21673"/>
    </source>
</evidence>
<feature type="domain" description="CCDC93 N-terminal" evidence="5">
    <location>
        <begin position="14"/>
        <end position="120"/>
    </location>
</feature>
<evidence type="ECO:0000256" key="3">
    <source>
        <dbReference type="SAM" id="Coils"/>
    </source>
</evidence>
<dbReference type="PANTHER" id="PTHR16441:SF0">
    <property type="entry name" value="COILED-COIL DOMAIN-CONTAINING PROTEIN 93"/>
    <property type="match status" value="1"/>
</dbReference>
<dbReference type="InterPro" id="IPR039116">
    <property type="entry name" value="CCDC93"/>
</dbReference>
<protein>
    <submittedName>
        <fullName evidence="6">Uncharacterized protein</fullName>
    </submittedName>
</protein>
<gene>
    <name evidence="6" type="ORF">OSTLU_28290</name>
</gene>
<evidence type="ECO:0000259" key="4">
    <source>
        <dbReference type="Pfam" id="PF09762"/>
    </source>
</evidence>
<dbReference type="PANTHER" id="PTHR16441">
    <property type="entry name" value="FIDIPIDINE"/>
    <property type="match status" value="1"/>
</dbReference>